<keyword evidence="1" id="KW-1133">Transmembrane helix</keyword>
<gene>
    <name evidence="2" type="ORF">FJR48_03765</name>
</gene>
<keyword evidence="1" id="KW-0812">Transmembrane</keyword>
<dbReference type="AlphaFoldDB" id="A0A5P8NZK8"/>
<dbReference type="InterPro" id="IPR036514">
    <property type="entry name" value="SGNH_hydro_sf"/>
</dbReference>
<dbReference type="CDD" id="cd00229">
    <property type="entry name" value="SGNH_hydrolase"/>
    <property type="match status" value="1"/>
</dbReference>
<feature type="transmembrane region" description="Helical" evidence="1">
    <location>
        <begin position="16"/>
        <end position="36"/>
    </location>
</feature>
<evidence type="ECO:0000313" key="2">
    <source>
        <dbReference type="EMBL" id="QFR48883.1"/>
    </source>
</evidence>
<name>A0A5P8NZK8_9BACT</name>
<proteinExistence type="predicted"/>
<accession>A0A5P8NZK8</accession>
<dbReference type="KEGG" id="sulg:FJR48_03765"/>
<sequence>MNLNWINMFKMQYFKIIFYNLLIFFILYIAVAYYFYNKLDQNVKVVNRTYNSNNIRASYPTYSNLDKQTAIKIFDEYAAPKSSYEPFIAYRRQMYNGTVVNIDNNGFRKSTNHSLNDSTWFFGGSTMWGTGATDETTIPSFFAKYTGEKVLNLGESGYTSFQEFINLQLMLLRGYKPKRVFFYDGQNDGYRYCQKNEPVPSHAYYSRYLQMINSYPRMKKQLNNMSQNKNRMLQETSFFKYVDIKMNGLFSKIASFMYSPFSYFFKNQNPSRAYKSLSFNSDKSFKDFSKENDYLICSKEENARRAAKVTVFSWLNAYKLLKDEGIHVGFILQPTAVYNPSRYELDYIINETKQRIVDEADNYTVYYDVLRDEWNKQCSAYGICDSLIDLSGAFFDNENPIFVDACHVAPIGNEIVAKKLIKYIKE</sequence>
<keyword evidence="1" id="KW-0472">Membrane</keyword>
<protein>
    <submittedName>
        <fullName evidence="2">SGNH/GDSL hydrolase family protein</fullName>
    </submittedName>
</protein>
<dbReference type="OrthoDB" id="8477981at2"/>
<evidence type="ECO:0000256" key="1">
    <source>
        <dbReference type="SAM" id="Phobius"/>
    </source>
</evidence>
<dbReference type="Proteomes" id="UP000326944">
    <property type="component" value="Chromosome"/>
</dbReference>
<dbReference type="GO" id="GO:0016788">
    <property type="term" value="F:hydrolase activity, acting on ester bonds"/>
    <property type="evidence" value="ECO:0007669"/>
    <property type="project" value="UniProtKB-ARBA"/>
</dbReference>
<organism evidence="2 3">
    <name type="scientific">Sulfurimonas lithotrophica</name>
    <dbReference type="NCBI Taxonomy" id="2590022"/>
    <lineage>
        <taxon>Bacteria</taxon>
        <taxon>Pseudomonadati</taxon>
        <taxon>Campylobacterota</taxon>
        <taxon>Epsilonproteobacteria</taxon>
        <taxon>Campylobacterales</taxon>
        <taxon>Sulfurimonadaceae</taxon>
        <taxon>Sulfurimonas</taxon>
    </lineage>
</organism>
<dbReference type="Gene3D" id="3.40.50.1110">
    <property type="entry name" value="SGNH hydrolase"/>
    <property type="match status" value="1"/>
</dbReference>
<keyword evidence="3" id="KW-1185">Reference proteome</keyword>
<dbReference type="SUPFAM" id="SSF52266">
    <property type="entry name" value="SGNH hydrolase"/>
    <property type="match status" value="1"/>
</dbReference>
<reference evidence="2 3" key="1">
    <citation type="submission" date="2019-09" db="EMBL/GenBank/DDBJ databases">
        <title>Sulfurimonas gotlandica sp. nov., a chemoautotrophic and psychrotolerant epsilonproteobacterium isolated from a pelagic redoxcline, and an emended description of the genus Sulfurimonas.</title>
        <authorList>
            <person name="Wang S."/>
            <person name="Jiang L."/>
            <person name="Shao S."/>
        </authorList>
    </citation>
    <scope>NUCLEOTIDE SEQUENCE [LARGE SCALE GENOMIC DNA]</scope>
    <source>
        <strain evidence="2 3">GYSZ_1</strain>
    </source>
</reference>
<dbReference type="EMBL" id="CP043617">
    <property type="protein sequence ID" value="QFR48883.1"/>
    <property type="molecule type" value="Genomic_DNA"/>
</dbReference>
<evidence type="ECO:0000313" key="3">
    <source>
        <dbReference type="Proteomes" id="UP000326944"/>
    </source>
</evidence>
<keyword evidence="2" id="KW-0378">Hydrolase</keyword>